<evidence type="ECO:0000313" key="5">
    <source>
        <dbReference type="Proteomes" id="UP000546464"/>
    </source>
</evidence>
<dbReference type="GO" id="GO:0003676">
    <property type="term" value="F:nucleic acid binding"/>
    <property type="evidence" value="ECO:0007669"/>
    <property type="project" value="InterPro"/>
</dbReference>
<dbReference type="Proteomes" id="UP000546464">
    <property type="component" value="Unassembled WGS sequence"/>
</dbReference>
<reference evidence="4 5" key="1">
    <citation type="submission" date="2020-07" db="EMBL/GenBank/DDBJ databases">
        <authorList>
            <person name="Feng X."/>
        </authorList>
    </citation>
    <scope>NUCLEOTIDE SEQUENCE [LARGE SCALE GENOMIC DNA]</scope>
    <source>
        <strain evidence="4 5">JCM31066</strain>
    </source>
</reference>
<proteinExistence type="predicted"/>
<dbReference type="InterPro" id="IPR036397">
    <property type="entry name" value="RNaseH_sf"/>
</dbReference>
<comment type="caution">
    <text evidence="4">The sequence shown here is derived from an EMBL/GenBank/DDBJ whole genome shotgun (WGS) entry which is preliminary data.</text>
</comment>
<accession>A0A842H9D5</accession>
<dbReference type="GO" id="GO:0008408">
    <property type="term" value="F:3'-5' exonuclease activity"/>
    <property type="evidence" value="ECO:0007669"/>
    <property type="project" value="TreeGrafter"/>
</dbReference>
<dbReference type="RefSeq" id="WP_185674031.1">
    <property type="nucleotide sequence ID" value="NZ_JACHVB010000012.1"/>
</dbReference>
<dbReference type="Gene3D" id="3.30.420.10">
    <property type="entry name" value="Ribonuclease H-like superfamily/Ribonuclease H"/>
    <property type="match status" value="1"/>
</dbReference>
<keyword evidence="3 4" id="KW-0269">Exonuclease</keyword>
<dbReference type="CDD" id="cd06127">
    <property type="entry name" value="DEDDh"/>
    <property type="match status" value="1"/>
</dbReference>
<keyword evidence="2" id="KW-0378">Hydrolase</keyword>
<name>A0A842H9D5_9BACT</name>
<evidence type="ECO:0000256" key="3">
    <source>
        <dbReference type="ARBA" id="ARBA00022839"/>
    </source>
</evidence>
<evidence type="ECO:0000256" key="1">
    <source>
        <dbReference type="ARBA" id="ARBA00022722"/>
    </source>
</evidence>
<dbReference type="EMBL" id="JACHVB010000012">
    <property type="protein sequence ID" value="MBC2593032.1"/>
    <property type="molecule type" value="Genomic_DNA"/>
</dbReference>
<protein>
    <submittedName>
        <fullName evidence="4">3'-5' exonuclease</fullName>
    </submittedName>
</protein>
<keyword evidence="1" id="KW-0540">Nuclease</keyword>
<keyword evidence="5" id="KW-1185">Reference proteome</keyword>
<dbReference type="PANTHER" id="PTHR30231:SF4">
    <property type="entry name" value="PROTEIN NEN2"/>
    <property type="match status" value="1"/>
</dbReference>
<sequence length="222" mass="24831">MHWKDCAIHVVDFEGSRNSGVVEFGLVTLWDGEIAACATRLCRPRGEITPQERAQHGIVEDEARLQEPFAAEWDRFVNLRKSGPMAAHHAMVENGFLKAQWAYPPASPDFLHEGRTLADWGPWIDTRQLYARVYPGLEGYGLSELVGSFGLQERLDTEADRLCPERRGKYHCALYDALASALLLLRLGGEEGFENMSIPWLLTQSQASGEKRQAASQGGLFE</sequence>
<evidence type="ECO:0000313" key="4">
    <source>
        <dbReference type="EMBL" id="MBC2593032.1"/>
    </source>
</evidence>
<dbReference type="SUPFAM" id="SSF53098">
    <property type="entry name" value="Ribonuclease H-like"/>
    <property type="match status" value="1"/>
</dbReference>
<organism evidence="4 5">
    <name type="scientific">Ruficoccus amylovorans</name>
    <dbReference type="NCBI Taxonomy" id="1804625"/>
    <lineage>
        <taxon>Bacteria</taxon>
        <taxon>Pseudomonadati</taxon>
        <taxon>Verrucomicrobiota</taxon>
        <taxon>Opitutia</taxon>
        <taxon>Puniceicoccales</taxon>
        <taxon>Cerasicoccaceae</taxon>
        <taxon>Ruficoccus</taxon>
    </lineage>
</organism>
<gene>
    <name evidence="4" type="ORF">H5P28_02045</name>
</gene>
<dbReference type="InterPro" id="IPR012337">
    <property type="entry name" value="RNaseH-like_sf"/>
</dbReference>
<evidence type="ECO:0000256" key="2">
    <source>
        <dbReference type="ARBA" id="ARBA00022801"/>
    </source>
</evidence>
<dbReference type="AlphaFoldDB" id="A0A842H9D5"/>
<dbReference type="PANTHER" id="PTHR30231">
    <property type="entry name" value="DNA POLYMERASE III SUBUNIT EPSILON"/>
    <property type="match status" value="1"/>
</dbReference>